<evidence type="ECO:0000256" key="1">
    <source>
        <dbReference type="SAM" id="SignalP"/>
    </source>
</evidence>
<keyword evidence="1" id="KW-0732">Signal</keyword>
<dbReference type="InterPro" id="IPR026444">
    <property type="entry name" value="Secre_tail"/>
</dbReference>
<reference evidence="3" key="2">
    <citation type="submission" date="2023-04" db="EMBL/GenBank/DDBJ databases">
        <title>Paracnuella aquatica gen. nov., sp. nov., a member of the family Chitinophagaceae isolated from a hot spring.</title>
        <authorList>
            <person name="Wang C."/>
        </authorList>
    </citation>
    <scope>NUCLEOTIDE SEQUENCE</scope>
    <source>
        <strain evidence="3">LB-8</strain>
    </source>
</reference>
<dbReference type="EMBL" id="JAOTIF010000001">
    <property type="protein sequence ID" value="MCU7547488.1"/>
    <property type="molecule type" value="Genomic_DNA"/>
</dbReference>
<dbReference type="RefSeq" id="WP_279294936.1">
    <property type="nucleotide sequence ID" value="NZ_JAOTIF010000001.1"/>
</dbReference>
<dbReference type="AlphaFoldDB" id="A0A9X2XTM3"/>
<evidence type="ECO:0000313" key="3">
    <source>
        <dbReference type="EMBL" id="MCU7547488.1"/>
    </source>
</evidence>
<feature type="chain" id="PRO_5040909413" evidence="1">
    <location>
        <begin position="20"/>
        <end position="545"/>
    </location>
</feature>
<organism evidence="3 4">
    <name type="scientific">Paraflavisolibacter caeni</name>
    <dbReference type="NCBI Taxonomy" id="2982496"/>
    <lineage>
        <taxon>Bacteria</taxon>
        <taxon>Pseudomonadati</taxon>
        <taxon>Bacteroidota</taxon>
        <taxon>Chitinophagia</taxon>
        <taxon>Chitinophagales</taxon>
        <taxon>Chitinophagaceae</taxon>
        <taxon>Paraflavisolibacter</taxon>
    </lineage>
</organism>
<dbReference type="Pfam" id="PF18962">
    <property type="entry name" value="Por_Secre_tail"/>
    <property type="match status" value="1"/>
</dbReference>
<dbReference type="Proteomes" id="UP001155483">
    <property type="component" value="Unassembled WGS sequence"/>
</dbReference>
<protein>
    <submittedName>
        <fullName evidence="3">T9SS type A sorting domain-containing protein</fullName>
    </submittedName>
</protein>
<feature type="domain" description="Secretion system C-terminal sorting" evidence="2">
    <location>
        <begin position="470"/>
        <end position="543"/>
    </location>
</feature>
<accession>A0A9X2XTM3</accession>
<sequence>MRKVLFTILLALPCLFVKSQVILNEVYTNPGSNRHEFFELFNASPNDVDLDCYTLITLFEQDKKLGIYVLDLPKLTIKAKSFFVGASAKTFNVQQKTGKTADFTWNDFNDINPATSAGTGSLKGYVLNNANNGYELPFTPTAGFNDLFPELSTKAASGVVYGVFLFNKDTYVNGLLAGYKGLAVPSEITTLPSFNVTSNSACGSFTINWQYVISAESVVQAGGSDNGYARIKDGICGTWIKTASGDDHTPGTSTTNLSISDGILIKTTETYSCGPSVQFSILNTSEPAAFPVTVHLYMDNAVTGVLGANDTHIDPSQTIKQGSNSTTYSYSVPNPQKSYLMVYETALGCLDRVVSLSCSVLPVRFKSFTAVRNQQRKEQVLLKWETAMEQNCRGFYVQRKVSGQWKNIAFIYSQSENGNSNKTLTYEYKEMNTASDASQYRIQQVDMDGKASYSEIKSVAGLEQQAEVLIYPNPALNGKVNLLFSDQEGAKDVFVSDLNGKVVKQFREIRGNNLLIEGLQSGFYSIRIIDRQTSKSIIEKVIIKK</sequence>
<gene>
    <name evidence="3" type="ORF">OCK74_00100</name>
</gene>
<reference evidence="3" key="1">
    <citation type="submission" date="2022-09" db="EMBL/GenBank/DDBJ databases">
        <authorList>
            <person name="Yuan C."/>
            <person name="Ke Z."/>
        </authorList>
    </citation>
    <scope>NUCLEOTIDE SEQUENCE</scope>
    <source>
        <strain evidence="3">LB-8</strain>
    </source>
</reference>
<proteinExistence type="predicted"/>
<evidence type="ECO:0000259" key="2">
    <source>
        <dbReference type="Pfam" id="PF18962"/>
    </source>
</evidence>
<evidence type="ECO:0000313" key="4">
    <source>
        <dbReference type="Proteomes" id="UP001155483"/>
    </source>
</evidence>
<comment type="caution">
    <text evidence="3">The sequence shown here is derived from an EMBL/GenBank/DDBJ whole genome shotgun (WGS) entry which is preliminary data.</text>
</comment>
<name>A0A9X2XTM3_9BACT</name>
<keyword evidence="4" id="KW-1185">Reference proteome</keyword>
<dbReference type="NCBIfam" id="TIGR04183">
    <property type="entry name" value="Por_Secre_tail"/>
    <property type="match status" value="1"/>
</dbReference>
<feature type="signal peptide" evidence="1">
    <location>
        <begin position="1"/>
        <end position="19"/>
    </location>
</feature>